<evidence type="ECO:0000313" key="2">
    <source>
        <dbReference type="Proteomes" id="UP000267049"/>
    </source>
</evidence>
<evidence type="ECO:0000313" key="1">
    <source>
        <dbReference type="EMBL" id="RNF83600.1"/>
    </source>
</evidence>
<reference evidence="1 2" key="1">
    <citation type="submission" date="2018-11" db="EMBL/GenBank/DDBJ databases">
        <title>Lysobacter cryohumiis sp. nov., isolated from soil in the Tianshan Mountains, Xinjiang, China.</title>
        <authorList>
            <person name="Luo Y."/>
            <person name="Sheng H."/>
        </authorList>
    </citation>
    <scope>NUCLEOTIDE SEQUENCE [LARGE SCALE GENOMIC DNA]</scope>
    <source>
        <strain evidence="1 2">ZS60</strain>
    </source>
</reference>
<dbReference type="OrthoDB" id="6196416at2"/>
<sequence length="153" mass="17251">MSLSPPLAVSTRRAPLAFAWMLLLACVLALTGCPSNTKQNDGLDRNQYAWSGAIRWGDFEGAMNLIDPRVRDANPVGAIELERYKQVQISAYRDVGATRDNEAGTAMRDIEIGVINRHTMAERTVRYRETWKWDPTAQVWWLTSSLPDLWAGQ</sequence>
<name>A0A3M8SXN8_9GAMM</name>
<dbReference type="AlphaFoldDB" id="A0A3M8SXN8"/>
<keyword evidence="2" id="KW-1185">Reference proteome</keyword>
<protein>
    <submittedName>
        <fullName evidence="1">Uncharacterized protein</fullName>
    </submittedName>
</protein>
<organism evidence="1 2">
    <name type="scientific">Montanilutibacter psychrotolerans</name>
    <dbReference type="NCBI Taxonomy" id="1327343"/>
    <lineage>
        <taxon>Bacteria</taxon>
        <taxon>Pseudomonadati</taxon>
        <taxon>Pseudomonadota</taxon>
        <taxon>Gammaproteobacteria</taxon>
        <taxon>Lysobacterales</taxon>
        <taxon>Lysobacteraceae</taxon>
        <taxon>Montanilutibacter</taxon>
    </lineage>
</organism>
<dbReference type="RefSeq" id="WP_123087860.1">
    <property type="nucleotide sequence ID" value="NZ_RIBS01000004.1"/>
</dbReference>
<dbReference type="EMBL" id="RIBS01000004">
    <property type="protein sequence ID" value="RNF83600.1"/>
    <property type="molecule type" value="Genomic_DNA"/>
</dbReference>
<comment type="caution">
    <text evidence="1">The sequence shown here is derived from an EMBL/GenBank/DDBJ whole genome shotgun (WGS) entry which is preliminary data.</text>
</comment>
<proteinExistence type="predicted"/>
<dbReference type="Proteomes" id="UP000267049">
    <property type="component" value="Unassembled WGS sequence"/>
</dbReference>
<gene>
    <name evidence="1" type="ORF">EER27_09405</name>
</gene>
<accession>A0A3M8SXN8</accession>